<dbReference type="AlphaFoldDB" id="A0A0N1F3D2"/>
<dbReference type="EMBL" id="LGSZ01000048">
    <property type="protein sequence ID" value="KPH79543.1"/>
    <property type="molecule type" value="Genomic_DNA"/>
</dbReference>
<keyword evidence="3" id="KW-1185">Reference proteome</keyword>
<evidence type="ECO:0000313" key="3">
    <source>
        <dbReference type="Proteomes" id="UP000037822"/>
    </source>
</evidence>
<dbReference type="PATRIC" id="fig|1526658.3.peg.98"/>
<organism evidence="2 3">
    <name type="scientific">Bosea vaviloviae</name>
    <dbReference type="NCBI Taxonomy" id="1526658"/>
    <lineage>
        <taxon>Bacteria</taxon>
        <taxon>Pseudomonadati</taxon>
        <taxon>Pseudomonadota</taxon>
        <taxon>Alphaproteobacteria</taxon>
        <taxon>Hyphomicrobiales</taxon>
        <taxon>Boseaceae</taxon>
        <taxon>Bosea</taxon>
    </lineage>
</organism>
<evidence type="ECO:0000313" key="2">
    <source>
        <dbReference type="EMBL" id="KPH79543.1"/>
    </source>
</evidence>
<dbReference type="RefSeq" id="WP_054210206.1">
    <property type="nucleotide sequence ID" value="NZ_LGSZ01000048.1"/>
</dbReference>
<reference evidence="2 3" key="1">
    <citation type="submission" date="2015-07" db="EMBL/GenBank/DDBJ databases">
        <title>Whole genome sequencing of Bosea vaviloviae isolated from cave pool.</title>
        <authorList>
            <person name="Tan N.E.H."/>
            <person name="Lee Y.P."/>
            <person name="Gan H.M."/>
            <person name="Barton H."/>
            <person name="Savka M.A."/>
        </authorList>
    </citation>
    <scope>NUCLEOTIDE SEQUENCE [LARGE SCALE GENOMIC DNA]</scope>
    <source>
        <strain evidence="2 3">SD260</strain>
    </source>
</reference>
<protein>
    <submittedName>
        <fullName evidence="2">Fis family transcriptional regulator</fullName>
    </submittedName>
</protein>
<evidence type="ECO:0000259" key="1">
    <source>
        <dbReference type="PROSITE" id="PS50943"/>
    </source>
</evidence>
<accession>A0A0N1F3D2</accession>
<gene>
    <name evidence="2" type="ORF">AE618_16760</name>
</gene>
<feature type="domain" description="HTH cro/C1-type" evidence="1">
    <location>
        <begin position="38"/>
        <end position="94"/>
    </location>
</feature>
<dbReference type="OrthoDB" id="9809434at2"/>
<dbReference type="SMART" id="SM00530">
    <property type="entry name" value="HTH_XRE"/>
    <property type="match status" value="1"/>
</dbReference>
<dbReference type="GO" id="GO:0003677">
    <property type="term" value="F:DNA binding"/>
    <property type="evidence" value="ECO:0007669"/>
    <property type="project" value="InterPro"/>
</dbReference>
<name>A0A0N1F3D2_9HYPH</name>
<proteinExistence type="predicted"/>
<dbReference type="InterPro" id="IPR010982">
    <property type="entry name" value="Lambda_DNA-bd_dom_sf"/>
</dbReference>
<sequence>MKTNNPHRGPTLDDFLNEEGINDQVTSAAVKRVIAWQLQQAMRDRNISKTDMAAKMETSRRQLSRVLNPDDGNVTLDTLQRAAKAVGRSIRLELA</sequence>
<dbReference type="Gene3D" id="1.10.260.40">
    <property type="entry name" value="lambda repressor-like DNA-binding domains"/>
    <property type="match status" value="1"/>
</dbReference>
<dbReference type="PROSITE" id="PS50943">
    <property type="entry name" value="HTH_CROC1"/>
    <property type="match status" value="1"/>
</dbReference>
<dbReference type="InterPro" id="IPR001387">
    <property type="entry name" value="Cro/C1-type_HTH"/>
</dbReference>
<comment type="caution">
    <text evidence="2">The sequence shown here is derived from an EMBL/GenBank/DDBJ whole genome shotgun (WGS) entry which is preliminary data.</text>
</comment>
<dbReference type="Pfam" id="PF13443">
    <property type="entry name" value="HTH_26"/>
    <property type="match status" value="1"/>
</dbReference>
<dbReference type="SUPFAM" id="SSF47413">
    <property type="entry name" value="lambda repressor-like DNA-binding domains"/>
    <property type="match status" value="1"/>
</dbReference>
<dbReference type="Proteomes" id="UP000037822">
    <property type="component" value="Unassembled WGS sequence"/>
</dbReference>